<dbReference type="PANTHER" id="PTHR47293:SF15">
    <property type="entry name" value="JACALIN-RELATED LECTIN 19"/>
    <property type="match status" value="1"/>
</dbReference>
<dbReference type="EMBL" id="WHWC01000006">
    <property type="protein sequence ID" value="KAG8380550.1"/>
    <property type="molecule type" value="Genomic_DNA"/>
</dbReference>
<dbReference type="EMBL" id="WHWC01000006">
    <property type="protein sequence ID" value="KAG8380551.1"/>
    <property type="molecule type" value="Genomic_DNA"/>
</dbReference>
<dbReference type="AlphaFoldDB" id="A0AAV6XNB7"/>
<evidence type="ECO:0000259" key="3">
    <source>
        <dbReference type="PROSITE" id="PS51752"/>
    </source>
</evidence>
<reference evidence="4" key="1">
    <citation type="submission" date="2019-10" db="EMBL/GenBank/DDBJ databases">
        <authorList>
            <person name="Zhang R."/>
            <person name="Pan Y."/>
            <person name="Wang J."/>
            <person name="Ma R."/>
            <person name="Yu S."/>
        </authorList>
    </citation>
    <scope>NUCLEOTIDE SEQUENCE</scope>
    <source>
        <strain evidence="4">LA-IB0</strain>
        <tissue evidence="4">Leaf</tissue>
    </source>
</reference>
<protein>
    <recommendedName>
        <fullName evidence="3">Jacalin-type lectin domain-containing protein</fullName>
    </recommendedName>
</protein>
<comment type="similarity">
    <text evidence="1">Belongs to the jacalin lectin family.</text>
</comment>
<keyword evidence="6" id="KW-1185">Reference proteome</keyword>
<dbReference type="PANTHER" id="PTHR47293">
    <property type="entry name" value="JACALIN-RELATED LECTIN 3"/>
    <property type="match status" value="1"/>
</dbReference>
<dbReference type="SMART" id="SM00915">
    <property type="entry name" value="Jacalin"/>
    <property type="match status" value="1"/>
</dbReference>
<name>A0AAV6XNB7_9LAMI</name>
<evidence type="ECO:0000313" key="5">
    <source>
        <dbReference type="EMBL" id="KAG8380551.1"/>
    </source>
</evidence>
<organism evidence="4 6">
    <name type="scientific">Buddleja alternifolia</name>
    <dbReference type="NCBI Taxonomy" id="168488"/>
    <lineage>
        <taxon>Eukaryota</taxon>
        <taxon>Viridiplantae</taxon>
        <taxon>Streptophyta</taxon>
        <taxon>Embryophyta</taxon>
        <taxon>Tracheophyta</taxon>
        <taxon>Spermatophyta</taxon>
        <taxon>Magnoliopsida</taxon>
        <taxon>eudicotyledons</taxon>
        <taxon>Gunneridae</taxon>
        <taxon>Pentapetalae</taxon>
        <taxon>asterids</taxon>
        <taxon>lamiids</taxon>
        <taxon>Lamiales</taxon>
        <taxon>Scrophulariaceae</taxon>
        <taxon>Buddlejeae</taxon>
        <taxon>Buddleja</taxon>
    </lineage>
</organism>
<dbReference type="InterPro" id="IPR036404">
    <property type="entry name" value="Jacalin-like_lectin_dom_sf"/>
</dbReference>
<accession>A0AAV6XNB7</accession>
<dbReference type="GO" id="GO:0030246">
    <property type="term" value="F:carbohydrate binding"/>
    <property type="evidence" value="ECO:0007669"/>
    <property type="project" value="UniProtKB-KW"/>
</dbReference>
<dbReference type="Gene3D" id="2.100.10.30">
    <property type="entry name" value="Jacalin-like lectin domain"/>
    <property type="match status" value="1"/>
</dbReference>
<evidence type="ECO:0000313" key="4">
    <source>
        <dbReference type="EMBL" id="KAG8380550.1"/>
    </source>
</evidence>
<dbReference type="PROSITE" id="PS51752">
    <property type="entry name" value="JACALIN_LECTIN"/>
    <property type="match status" value="1"/>
</dbReference>
<evidence type="ECO:0000256" key="2">
    <source>
        <dbReference type="ARBA" id="ARBA00022734"/>
    </source>
</evidence>
<feature type="domain" description="Jacalin-type lectin" evidence="3">
    <location>
        <begin position="40"/>
        <end position="184"/>
    </location>
</feature>
<evidence type="ECO:0000313" key="6">
    <source>
        <dbReference type="Proteomes" id="UP000826271"/>
    </source>
</evidence>
<dbReference type="Proteomes" id="UP000826271">
    <property type="component" value="Unassembled WGS sequence"/>
</dbReference>
<proteinExistence type="inferred from homology"/>
<dbReference type="InterPro" id="IPR001229">
    <property type="entry name" value="Jacalin-like_lectin_dom"/>
</dbReference>
<keyword evidence="2" id="KW-0430">Lectin</keyword>
<comment type="caution">
    <text evidence="4">The sequence shown here is derived from an EMBL/GenBank/DDBJ whole genome shotgun (WGS) entry which is preliminary data.</text>
</comment>
<dbReference type="SUPFAM" id="SSF51101">
    <property type="entry name" value="Mannose-binding lectins"/>
    <property type="match status" value="1"/>
</dbReference>
<dbReference type="Pfam" id="PF01419">
    <property type="entry name" value="Jacalin"/>
    <property type="match status" value="1"/>
</dbReference>
<gene>
    <name evidence="4" type="ORF">BUALT_Bualt06G0027300</name>
    <name evidence="5" type="ORF">BUALT_Bualt06G0027400</name>
</gene>
<evidence type="ECO:0000256" key="1">
    <source>
        <dbReference type="ARBA" id="ARBA00006568"/>
    </source>
</evidence>
<dbReference type="FunFam" id="2.100.10.30:FF:000001">
    <property type="entry name" value="Jacalin-related lectin 33"/>
    <property type="match status" value="1"/>
</dbReference>
<dbReference type="CDD" id="cd09612">
    <property type="entry name" value="Jacalin"/>
    <property type="match status" value="1"/>
</dbReference>
<dbReference type="InterPro" id="IPR033734">
    <property type="entry name" value="Jacalin-like_lectin_dom_plant"/>
</dbReference>
<sequence>MRINALAYLNFHPCHLQSASKLKKILLIMVHMGCEKKQKTIAIGPWGGLGADCFDDGIYDGVRKITINYGRCINFIEIVYEKDCKQVVKSHGRVGGENTNQIELHFPGEFLTAMSGYYSPLQGNAGTGSPVIRSLTFETNRRTFGPFGVKEGTPFSLPMKGGKIVGLIGGSGWYLDAIGAHVEAL</sequence>